<dbReference type="EMBL" id="JANBPK010000727">
    <property type="protein sequence ID" value="KAJ2934052.1"/>
    <property type="molecule type" value="Genomic_DNA"/>
</dbReference>
<evidence type="ECO:0000313" key="3">
    <source>
        <dbReference type="EMBL" id="KAJ2934052.1"/>
    </source>
</evidence>
<feature type="signal peptide" evidence="2">
    <location>
        <begin position="1"/>
        <end position="17"/>
    </location>
</feature>
<protein>
    <submittedName>
        <fullName evidence="3">Uncharacterized protein</fullName>
    </submittedName>
</protein>
<feature type="compositionally biased region" description="Basic and acidic residues" evidence="1">
    <location>
        <begin position="83"/>
        <end position="98"/>
    </location>
</feature>
<feature type="chain" id="PRO_5040891790" evidence="2">
    <location>
        <begin position="18"/>
        <end position="179"/>
    </location>
</feature>
<comment type="caution">
    <text evidence="3">The sequence shown here is derived from an EMBL/GenBank/DDBJ whole genome shotgun (WGS) entry which is preliminary data.</text>
</comment>
<sequence>MPSRLLWFLIGAGSASWWMMCKDRDFSRRHWGHCRRVDYPMPVDAEHMNRAPPRDPSNDTAAAPGGPGPYDSGSPQPRRHPWQMKEHWEWRWQQRNRQENNNNGASQWPWDASDERFDEMTKQAGEAMTELTEVTLDTVLTTAQALKVKLAEYRAEKERQQKDLDAKREEARRNPPRLV</sequence>
<gene>
    <name evidence="3" type="ORF">H1R20_g3039</name>
</gene>
<feature type="compositionally biased region" description="Basic and acidic residues" evidence="1">
    <location>
        <begin position="45"/>
        <end position="57"/>
    </location>
</feature>
<feature type="region of interest" description="Disordered" evidence="1">
    <location>
        <begin position="153"/>
        <end position="179"/>
    </location>
</feature>
<dbReference type="AlphaFoldDB" id="A0A9W8JGA4"/>
<proteinExistence type="predicted"/>
<dbReference type="OrthoDB" id="2960209at2759"/>
<organism evidence="3 4">
    <name type="scientific">Candolleomyces eurysporus</name>
    <dbReference type="NCBI Taxonomy" id="2828524"/>
    <lineage>
        <taxon>Eukaryota</taxon>
        <taxon>Fungi</taxon>
        <taxon>Dikarya</taxon>
        <taxon>Basidiomycota</taxon>
        <taxon>Agaricomycotina</taxon>
        <taxon>Agaricomycetes</taxon>
        <taxon>Agaricomycetidae</taxon>
        <taxon>Agaricales</taxon>
        <taxon>Agaricineae</taxon>
        <taxon>Psathyrellaceae</taxon>
        <taxon>Candolleomyces</taxon>
    </lineage>
</organism>
<feature type="non-terminal residue" evidence="3">
    <location>
        <position position="179"/>
    </location>
</feature>
<reference evidence="3" key="1">
    <citation type="submission" date="2022-06" db="EMBL/GenBank/DDBJ databases">
        <title>Genome Sequence of Candolleomyces eurysporus.</title>
        <authorList>
            <person name="Buettner E."/>
        </authorList>
    </citation>
    <scope>NUCLEOTIDE SEQUENCE</scope>
    <source>
        <strain evidence="3">VTCC 930004</strain>
    </source>
</reference>
<feature type="compositionally biased region" description="Basic and acidic residues" evidence="1">
    <location>
        <begin position="153"/>
        <end position="173"/>
    </location>
</feature>
<evidence type="ECO:0000313" key="4">
    <source>
        <dbReference type="Proteomes" id="UP001140091"/>
    </source>
</evidence>
<keyword evidence="2" id="KW-0732">Signal</keyword>
<evidence type="ECO:0000256" key="2">
    <source>
        <dbReference type="SAM" id="SignalP"/>
    </source>
</evidence>
<accession>A0A9W8JGA4</accession>
<keyword evidence="4" id="KW-1185">Reference proteome</keyword>
<dbReference type="Proteomes" id="UP001140091">
    <property type="component" value="Unassembled WGS sequence"/>
</dbReference>
<evidence type="ECO:0000256" key="1">
    <source>
        <dbReference type="SAM" id="MobiDB-lite"/>
    </source>
</evidence>
<name>A0A9W8JGA4_9AGAR</name>
<feature type="region of interest" description="Disordered" evidence="1">
    <location>
        <begin position="45"/>
        <end position="110"/>
    </location>
</feature>